<proteinExistence type="predicted"/>
<feature type="region of interest" description="Disordered" evidence="1">
    <location>
        <begin position="76"/>
        <end position="102"/>
    </location>
</feature>
<evidence type="ECO:0000313" key="3">
    <source>
        <dbReference type="Proteomes" id="UP001218188"/>
    </source>
</evidence>
<feature type="region of interest" description="Disordered" evidence="1">
    <location>
        <begin position="351"/>
        <end position="400"/>
    </location>
</feature>
<feature type="region of interest" description="Disordered" evidence="1">
    <location>
        <begin position="553"/>
        <end position="574"/>
    </location>
</feature>
<evidence type="ECO:0000256" key="1">
    <source>
        <dbReference type="SAM" id="MobiDB-lite"/>
    </source>
</evidence>
<dbReference type="EMBL" id="JARJCM010000108">
    <property type="protein sequence ID" value="KAJ7028784.1"/>
    <property type="molecule type" value="Genomic_DNA"/>
</dbReference>
<feature type="compositionally biased region" description="Pro residues" evidence="1">
    <location>
        <begin position="559"/>
        <end position="574"/>
    </location>
</feature>
<feature type="region of interest" description="Disordered" evidence="1">
    <location>
        <begin position="1"/>
        <end position="27"/>
    </location>
</feature>
<keyword evidence="3" id="KW-1185">Reference proteome</keyword>
<accession>A0AAD6SJP7</accession>
<organism evidence="2 3">
    <name type="scientific">Mycena alexandri</name>
    <dbReference type="NCBI Taxonomy" id="1745969"/>
    <lineage>
        <taxon>Eukaryota</taxon>
        <taxon>Fungi</taxon>
        <taxon>Dikarya</taxon>
        <taxon>Basidiomycota</taxon>
        <taxon>Agaricomycotina</taxon>
        <taxon>Agaricomycetes</taxon>
        <taxon>Agaricomycetidae</taxon>
        <taxon>Agaricales</taxon>
        <taxon>Marasmiineae</taxon>
        <taxon>Mycenaceae</taxon>
        <taxon>Mycena</taxon>
    </lineage>
</organism>
<gene>
    <name evidence="2" type="ORF">C8F04DRAFT_1265536</name>
</gene>
<protein>
    <submittedName>
        <fullName evidence="2">Uncharacterized protein</fullName>
    </submittedName>
</protein>
<feature type="compositionally biased region" description="Acidic residues" evidence="1">
    <location>
        <begin position="80"/>
        <end position="102"/>
    </location>
</feature>
<dbReference type="Proteomes" id="UP001218188">
    <property type="component" value="Unassembled WGS sequence"/>
</dbReference>
<evidence type="ECO:0000313" key="2">
    <source>
        <dbReference type="EMBL" id="KAJ7028784.1"/>
    </source>
</evidence>
<dbReference type="AlphaFoldDB" id="A0AAD6SJP7"/>
<sequence length="574" mass="63349">MPRAGTAARKREREGLPPTKPGPRGWVFGSKKKLLEAHKEEFLSAAEMKTTGSFYKRVGHLYIKKYGWDMPWNKDRPIDEEADEDDEEASEASPDSEDDVDVDADDVDARKVAPDVAEAHAEYFVKLCKKIGVWYNTEYGSAMAKKSKAIPFTKLFDRAELEPPVPVKTRVLHYYSHHFYAERVRPQVAARWAAMSRRENPPKMITVRNLVTREAWLAEPQAFRDEVTAALEKEHKTALEAYSIAVSSKVPATAEEYNIALNNAAYYLQPFTDAIHERFGMNVSLLLCGPIPDRGGRIEVRSVHSGMSNGLMPRIWSDFDRGGFDFAQRSLVDFTHHCFTDEECRARAVKTAPAESDVGDGTAAATDVEGTPPPSPVTEEATPMPPTATKGAPGVTATQAPLDLPDQRRIIPGEFTFTAEELAMLAPEGLAGEAFGAAEGLTAEALERMLFDPSAFNEDGSLRHGLGEGEAVFGEDGNDGFLRLDDHGCLNGAMIQPPMLHEDPHTQGEQQPLVIREALRAKLDKMEPAAGEGYMTVLRGMSVQAREWENEFADHSPPFCTPSWPPQTPLPPSS</sequence>
<reference evidence="2" key="1">
    <citation type="submission" date="2023-03" db="EMBL/GenBank/DDBJ databases">
        <title>Massive genome expansion in bonnet fungi (Mycena s.s.) driven by repeated elements and novel gene families across ecological guilds.</title>
        <authorList>
            <consortium name="Lawrence Berkeley National Laboratory"/>
            <person name="Harder C.B."/>
            <person name="Miyauchi S."/>
            <person name="Viragh M."/>
            <person name="Kuo A."/>
            <person name="Thoen E."/>
            <person name="Andreopoulos B."/>
            <person name="Lu D."/>
            <person name="Skrede I."/>
            <person name="Drula E."/>
            <person name="Henrissat B."/>
            <person name="Morin E."/>
            <person name="Kohler A."/>
            <person name="Barry K."/>
            <person name="LaButti K."/>
            <person name="Morin E."/>
            <person name="Salamov A."/>
            <person name="Lipzen A."/>
            <person name="Mereny Z."/>
            <person name="Hegedus B."/>
            <person name="Baldrian P."/>
            <person name="Stursova M."/>
            <person name="Weitz H."/>
            <person name="Taylor A."/>
            <person name="Grigoriev I.V."/>
            <person name="Nagy L.G."/>
            <person name="Martin F."/>
            <person name="Kauserud H."/>
        </authorList>
    </citation>
    <scope>NUCLEOTIDE SEQUENCE</scope>
    <source>
        <strain evidence="2">CBHHK200</strain>
    </source>
</reference>
<comment type="caution">
    <text evidence="2">The sequence shown here is derived from an EMBL/GenBank/DDBJ whole genome shotgun (WGS) entry which is preliminary data.</text>
</comment>
<name>A0AAD6SJP7_9AGAR</name>